<evidence type="ECO:0000256" key="1">
    <source>
        <dbReference type="SAM" id="Phobius"/>
    </source>
</evidence>
<keyword evidence="1" id="KW-0472">Membrane</keyword>
<keyword evidence="1" id="KW-1133">Transmembrane helix</keyword>
<dbReference type="EMBL" id="JAFBFH010000053">
    <property type="protein sequence ID" value="MBM7717543.1"/>
    <property type="molecule type" value="Genomic_DNA"/>
</dbReference>
<feature type="transmembrane region" description="Helical" evidence="1">
    <location>
        <begin position="70"/>
        <end position="88"/>
    </location>
</feature>
<evidence type="ECO:0000313" key="2">
    <source>
        <dbReference type="EMBL" id="MBM7717543.1"/>
    </source>
</evidence>
<gene>
    <name evidence="2" type="ORF">JOC94_004572</name>
</gene>
<name>A0ABS2RD18_9BACI</name>
<feature type="transmembrane region" description="Helical" evidence="1">
    <location>
        <begin position="36"/>
        <end position="58"/>
    </location>
</feature>
<protein>
    <recommendedName>
        <fullName evidence="4">Membrane protein YmcC</fullName>
    </recommendedName>
</protein>
<dbReference type="RefSeq" id="WP_205180343.1">
    <property type="nucleotide sequence ID" value="NZ_JAFBFH010000053.1"/>
</dbReference>
<keyword evidence="1" id="KW-0812">Transmembrane</keyword>
<evidence type="ECO:0008006" key="4">
    <source>
        <dbReference type="Google" id="ProtNLM"/>
    </source>
</evidence>
<comment type="caution">
    <text evidence="2">The sequence shown here is derived from an EMBL/GenBank/DDBJ whole genome shotgun (WGS) entry which is preliminary data.</text>
</comment>
<organism evidence="2 3">
    <name type="scientific">Siminovitchia thermophila</name>
    <dbReference type="NCBI Taxonomy" id="1245522"/>
    <lineage>
        <taxon>Bacteria</taxon>
        <taxon>Bacillati</taxon>
        <taxon>Bacillota</taxon>
        <taxon>Bacilli</taxon>
        <taxon>Bacillales</taxon>
        <taxon>Bacillaceae</taxon>
        <taxon>Siminovitchia</taxon>
    </lineage>
</organism>
<feature type="transmembrane region" description="Helical" evidence="1">
    <location>
        <begin position="142"/>
        <end position="161"/>
    </location>
</feature>
<evidence type="ECO:0000313" key="3">
    <source>
        <dbReference type="Proteomes" id="UP000823485"/>
    </source>
</evidence>
<dbReference type="Proteomes" id="UP000823485">
    <property type="component" value="Unassembled WGS sequence"/>
</dbReference>
<keyword evidence="3" id="KW-1185">Reference proteome</keyword>
<feature type="transmembrane region" description="Helical" evidence="1">
    <location>
        <begin position="109"/>
        <end position="130"/>
    </location>
</feature>
<feature type="transmembrane region" description="Helical" evidence="1">
    <location>
        <begin position="6"/>
        <end position="24"/>
    </location>
</feature>
<reference evidence="2 3" key="1">
    <citation type="submission" date="2021-01" db="EMBL/GenBank/DDBJ databases">
        <title>Genomic Encyclopedia of Type Strains, Phase IV (KMG-IV): sequencing the most valuable type-strain genomes for metagenomic binning, comparative biology and taxonomic classification.</title>
        <authorList>
            <person name="Goeker M."/>
        </authorList>
    </citation>
    <scope>NUCLEOTIDE SEQUENCE [LARGE SCALE GENOMIC DNA]</scope>
    <source>
        <strain evidence="2 3">DSM 105453</strain>
    </source>
</reference>
<accession>A0ABS2RD18</accession>
<proteinExistence type="predicted"/>
<sequence length="165" mass="19179">MLILTLIIICEILFWVFAILGVFFRSIIKNAKLGNFFLILIPIDDLLLIIFNIVSLLMGEPFSYSHSLSGIYLGVTIAFGKTIIKWLDNKMNRVKTNKKKDYHYEMFHLKKWLLAVLIYLIVMGVFYMILTMTGESHNTFEALPGFIIVTVIWYVTGPLWVKKEH</sequence>